<dbReference type="InterPro" id="IPR012296">
    <property type="entry name" value="Nuclease_put_TT1808"/>
</dbReference>
<dbReference type="InterPro" id="IPR008538">
    <property type="entry name" value="Uma2"/>
</dbReference>
<feature type="domain" description="Putative restriction endonuclease" evidence="1">
    <location>
        <begin position="14"/>
        <end position="174"/>
    </location>
</feature>
<dbReference type="RefSeq" id="WP_207679498.1">
    <property type="nucleotide sequence ID" value="NZ_CP061800.1"/>
</dbReference>
<dbReference type="SUPFAM" id="SSF52980">
    <property type="entry name" value="Restriction endonuclease-like"/>
    <property type="match status" value="1"/>
</dbReference>
<keyword evidence="3" id="KW-1185">Reference proteome</keyword>
<evidence type="ECO:0000259" key="1">
    <source>
        <dbReference type="Pfam" id="PF05685"/>
    </source>
</evidence>
<reference evidence="2" key="1">
    <citation type="journal article" date="2021" name="Microb. Physiol.">
        <title>Proteogenomic Insights into the Physiology of Marine, Sulfate-Reducing, Filamentous Desulfonema limicola and Desulfonema magnum.</title>
        <authorList>
            <person name="Schnaars V."/>
            <person name="Wohlbrand L."/>
            <person name="Scheve S."/>
            <person name="Hinrichs C."/>
            <person name="Reinhardt R."/>
            <person name="Rabus R."/>
        </authorList>
    </citation>
    <scope>NUCLEOTIDE SEQUENCE</scope>
    <source>
        <strain evidence="2">4be13</strain>
    </source>
</reference>
<dbReference type="PANTHER" id="PTHR36558">
    <property type="entry name" value="GLR1098 PROTEIN"/>
    <property type="match status" value="1"/>
</dbReference>
<dbReference type="EMBL" id="CP061800">
    <property type="protein sequence ID" value="QTA91914.1"/>
    <property type="molecule type" value="Genomic_DNA"/>
</dbReference>
<name>A0A975BVD3_9BACT</name>
<accession>A0A975BVD3</accession>
<dbReference type="Proteomes" id="UP000663722">
    <property type="component" value="Chromosome"/>
</dbReference>
<gene>
    <name evidence="2" type="ORF">dnm_079870</name>
</gene>
<evidence type="ECO:0000313" key="2">
    <source>
        <dbReference type="EMBL" id="QTA91914.1"/>
    </source>
</evidence>
<sequence>MGRSAVKETHYTREEYLAAEDQANGKSEFYDGEIIVMAGGSRNHSVICFNLIRRIGEGIDDKDCVGFDSNMKLDITEHNVFVYPDVMVVCGEIEFSEDRTDIIKNPVLIIEVLSPGTEGFDRGNKFAYYRSLPSFQEYVLVAQHKPMVEIYHKQEENKWLYSVSKTPEESVFLQTIQHELFLKDIYHKVDWGRESAD</sequence>
<organism evidence="2 3">
    <name type="scientific">Desulfonema magnum</name>
    <dbReference type="NCBI Taxonomy" id="45655"/>
    <lineage>
        <taxon>Bacteria</taxon>
        <taxon>Pseudomonadati</taxon>
        <taxon>Thermodesulfobacteriota</taxon>
        <taxon>Desulfobacteria</taxon>
        <taxon>Desulfobacterales</taxon>
        <taxon>Desulfococcaceae</taxon>
        <taxon>Desulfonema</taxon>
    </lineage>
</organism>
<dbReference type="InterPro" id="IPR011335">
    <property type="entry name" value="Restrct_endonuc-II-like"/>
</dbReference>
<dbReference type="PANTHER" id="PTHR36558:SF1">
    <property type="entry name" value="RESTRICTION ENDONUCLEASE DOMAIN-CONTAINING PROTEIN-RELATED"/>
    <property type="match status" value="1"/>
</dbReference>
<evidence type="ECO:0000313" key="3">
    <source>
        <dbReference type="Proteomes" id="UP000663722"/>
    </source>
</evidence>
<dbReference type="CDD" id="cd06260">
    <property type="entry name" value="DUF820-like"/>
    <property type="match status" value="1"/>
</dbReference>
<dbReference type="Pfam" id="PF05685">
    <property type="entry name" value="Uma2"/>
    <property type="match status" value="1"/>
</dbReference>
<protein>
    <submittedName>
        <fullName evidence="2">DUF820</fullName>
    </submittedName>
</protein>
<proteinExistence type="predicted"/>
<dbReference type="Gene3D" id="3.90.1570.10">
    <property type="entry name" value="tt1808, chain A"/>
    <property type="match status" value="1"/>
</dbReference>
<dbReference type="KEGG" id="dmm:dnm_079870"/>
<dbReference type="AlphaFoldDB" id="A0A975BVD3"/>